<organism evidence="1 2">
    <name type="scientific">Taklimakanibacter albus</name>
    <dbReference type="NCBI Taxonomy" id="2800327"/>
    <lineage>
        <taxon>Bacteria</taxon>
        <taxon>Pseudomonadati</taxon>
        <taxon>Pseudomonadota</taxon>
        <taxon>Alphaproteobacteria</taxon>
        <taxon>Hyphomicrobiales</taxon>
        <taxon>Aestuariivirgaceae</taxon>
        <taxon>Taklimakanibacter</taxon>
    </lineage>
</organism>
<evidence type="ECO:0000313" key="1">
    <source>
        <dbReference type="EMBL" id="MBK1865093.1"/>
    </source>
</evidence>
<accession>A0ACC5QXH4</accession>
<proteinExistence type="predicted"/>
<dbReference type="EMBL" id="JAENHL010000004">
    <property type="protein sequence ID" value="MBK1865093.1"/>
    <property type="molecule type" value="Genomic_DNA"/>
</dbReference>
<keyword evidence="1" id="KW-0032">Aminotransferase</keyword>
<protein>
    <submittedName>
        <fullName evidence="1">Aminotransferase class III-fold pyridoxal phosphate-dependent enzyme</fullName>
    </submittedName>
</protein>
<dbReference type="Proteomes" id="UP000616151">
    <property type="component" value="Unassembled WGS sequence"/>
</dbReference>
<sequence>MNAPLVDDITAALADASARFLAARPKTVALHEAAKAVMPGGNTRTVLFTPPVPIRVAKAEGAHVTDVDGFTYVDLLGEYSAGLYGHSHPRIGRAVGDALAMGLNLGAHHAGEVRLAEAVTRRFDLDLVRFTNSGTEANMMALAAARAFTGRQKIMGIKAGYHGGTLYFGAGGAAVNAPFDVVLAPFNDITATRKLITEHGPALAALIIEPMLGSGGCLPADRAYLEMLREETRKHGIILIFDEVMTSRLAPKGLSHALGITPDLKTLGKYIGGGMSFGAFGGRRDIMEQFDPTRANFLPHAGTFNNNTLTMTVGFAALDEIFTPAACLDLNRRGDRLRERINDLFMRYQVAVQAKGIGSLINIHPLAGEINAPEATAKADPRLRQLLYLDLLEEGYYIAGRGYMALSLVVSDEHCDGFLAALDKVVTKRRHLLTPR</sequence>
<reference evidence="1" key="1">
    <citation type="submission" date="2021-01" db="EMBL/GenBank/DDBJ databases">
        <authorList>
            <person name="Sun Q."/>
        </authorList>
    </citation>
    <scope>NUCLEOTIDE SEQUENCE</scope>
    <source>
        <strain evidence="1">YIM B02566</strain>
    </source>
</reference>
<keyword evidence="1" id="KW-0808">Transferase</keyword>
<comment type="caution">
    <text evidence="1">The sequence shown here is derived from an EMBL/GenBank/DDBJ whole genome shotgun (WGS) entry which is preliminary data.</text>
</comment>
<gene>
    <name evidence="1" type="ORF">JHL16_01915</name>
</gene>
<evidence type="ECO:0000313" key="2">
    <source>
        <dbReference type="Proteomes" id="UP000616151"/>
    </source>
</evidence>
<keyword evidence="2" id="KW-1185">Reference proteome</keyword>
<name>A0ACC5QXH4_9HYPH</name>